<name>A0AAW2YHF2_9EUKA</name>
<evidence type="ECO:0000256" key="1">
    <source>
        <dbReference type="SAM" id="MobiDB-lite"/>
    </source>
</evidence>
<proteinExistence type="predicted"/>
<sequence length="102" mass="12091">MRFHIQSSWHDQEEDETETHEFDFNLREDNTFTLLEQTNFAVREMDGTWQTLDYKDGITKIRLTDLESWKGFQDITLTGTLTNPEFVTGAVFMHQKVPFVSR</sequence>
<dbReference type="Proteomes" id="UP001431209">
    <property type="component" value="Unassembled WGS sequence"/>
</dbReference>
<reference evidence="2 3" key="1">
    <citation type="submission" date="2024-03" db="EMBL/GenBank/DDBJ databases">
        <title>The Acrasis kona genome and developmental transcriptomes reveal deep origins of eukaryotic multicellular pathways.</title>
        <authorList>
            <person name="Sheikh S."/>
            <person name="Fu C.-J."/>
            <person name="Brown M.W."/>
            <person name="Baldauf S.L."/>
        </authorList>
    </citation>
    <scope>NUCLEOTIDE SEQUENCE [LARGE SCALE GENOMIC DNA]</scope>
    <source>
        <strain evidence="2 3">ATCC MYA-3509</strain>
    </source>
</reference>
<protein>
    <submittedName>
        <fullName evidence="2">Herc</fullName>
    </submittedName>
</protein>
<organism evidence="2 3">
    <name type="scientific">Acrasis kona</name>
    <dbReference type="NCBI Taxonomy" id="1008807"/>
    <lineage>
        <taxon>Eukaryota</taxon>
        <taxon>Discoba</taxon>
        <taxon>Heterolobosea</taxon>
        <taxon>Tetramitia</taxon>
        <taxon>Eutetramitia</taxon>
        <taxon>Acrasidae</taxon>
        <taxon>Acrasis</taxon>
    </lineage>
</organism>
<accession>A0AAW2YHF2</accession>
<comment type="caution">
    <text evidence="2">The sequence shown here is derived from an EMBL/GenBank/DDBJ whole genome shotgun (WGS) entry which is preliminary data.</text>
</comment>
<feature type="region of interest" description="Disordered" evidence="1">
    <location>
        <begin position="1"/>
        <end position="22"/>
    </location>
</feature>
<evidence type="ECO:0000313" key="2">
    <source>
        <dbReference type="EMBL" id="KAL0476582.1"/>
    </source>
</evidence>
<dbReference type="AlphaFoldDB" id="A0AAW2YHF2"/>
<dbReference type="EMBL" id="JAOPGA020000059">
    <property type="protein sequence ID" value="KAL0476582.1"/>
    <property type="molecule type" value="Genomic_DNA"/>
</dbReference>
<gene>
    <name evidence="2" type="ORF">AKO1_006052</name>
</gene>
<evidence type="ECO:0000313" key="3">
    <source>
        <dbReference type="Proteomes" id="UP001431209"/>
    </source>
</evidence>
<keyword evidence="3" id="KW-1185">Reference proteome</keyword>